<dbReference type="VEuPathDB" id="TriTrypDB:TM35_000461590"/>
<evidence type="ECO:0000313" key="3">
    <source>
        <dbReference type="Proteomes" id="UP000192257"/>
    </source>
</evidence>
<dbReference type="Gene3D" id="3.40.250.10">
    <property type="entry name" value="Rhodanese-like domain"/>
    <property type="match status" value="1"/>
</dbReference>
<dbReference type="GeneID" id="39990118"/>
<dbReference type="PROSITE" id="PS50206">
    <property type="entry name" value="RHODANESE_3"/>
    <property type="match status" value="1"/>
</dbReference>
<dbReference type="STRING" id="67003.A0A1X0NJQ7"/>
<protein>
    <submittedName>
        <fullName evidence="2">Endoplasmic reticulum protein</fullName>
    </submittedName>
</protein>
<dbReference type="SUPFAM" id="SSF52821">
    <property type="entry name" value="Rhodanese/Cell cycle control phosphatase"/>
    <property type="match status" value="1"/>
</dbReference>
<sequence>MFGLTRCRQLHVTAEQVAAVVRAKLGGSPAVENTLLVDVRSTGEVAATGVIPTAVNIPLKMLDVVLSDDVDEEEFVETFGIPKPQKGITQMVFYCAHGVRSSIATEIAEGLGYSGTRNFTGSFSEWQDSYGKSIPAESKTTQKNP</sequence>
<dbReference type="InterPro" id="IPR036873">
    <property type="entry name" value="Rhodanese-like_dom_sf"/>
</dbReference>
<dbReference type="OrthoDB" id="566238at2759"/>
<dbReference type="Proteomes" id="UP000192257">
    <property type="component" value="Unassembled WGS sequence"/>
</dbReference>
<evidence type="ECO:0000313" key="2">
    <source>
        <dbReference type="EMBL" id="ORC84340.1"/>
    </source>
</evidence>
<keyword evidence="3" id="KW-1185">Reference proteome</keyword>
<dbReference type="RefSeq" id="XP_028878406.1">
    <property type="nucleotide sequence ID" value="XM_029030338.1"/>
</dbReference>
<dbReference type="InterPro" id="IPR001763">
    <property type="entry name" value="Rhodanese-like_dom"/>
</dbReference>
<accession>A0A1X0NJQ7</accession>
<dbReference type="SMART" id="SM00450">
    <property type="entry name" value="RHOD"/>
    <property type="match status" value="1"/>
</dbReference>
<dbReference type="Pfam" id="PF00581">
    <property type="entry name" value="Rhodanese"/>
    <property type="match status" value="1"/>
</dbReference>
<organism evidence="2 3">
    <name type="scientific">Trypanosoma theileri</name>
    <dbReference type="NCBI Taxonomy" id="67003"/>
    <lineage>
        <taxon>Eukaryota</taxon>
        <taxon>Discoba</taxon>
        <taxon>Euglenozoa</taxon>
        <taxon>Kinetoplastea</taxon>
        <taxon>Metakinetoplastina</taxon>
        <taxon>Trypanosomatida</taxon>
        <taxon>Trypanosomatidae</taxon>
        <taxon>Trypanosoma</taxon>
    </lineage>
</organism>
<feature type="domain" description="Rhodanese" evidence="1">
    <location>
        <begin position="30"/>
        <end position="135"/>
    </location>
</feature>
<dbReference type="PANTHER" id="PTHR44086:SF10">
    <property type="entry name" value="THIOSULFATE SULFURTRANSFERASE_RHODANESE-LIKE DOMAIN-CONTAINING PROTEIN 3"/>
    <property type="match status" value="1"/>
</dbReference>
<dbReference type="PANTHER" id="PTHR44086">
    <property type="entry name" value="THIOSULFATE SULFURTRANSFERASE RDL2, MITOCHONDRIAL-RELATED"/>
    <property type="match status" value="1"/>
</dbReference>
<evidence type="ECO:0000259" key="1">
    <source>
        <dbReference type="PROSITE" id="PS50206"/>
    </source>
</evidence>
<dbReference type="GO" id="GO:0004792">
    <property type="term" value="F:thiosulfate-cyanide sulfurtransferase activity"/>
    <property type="evidence" value="ECO:0007669"/>
    <property type="project" value="TreeGrafter"/>
</dbReference>
<reference evidence="2 3" key="1">
    <citation type="submission" date="2017-03" db="EMBL/GenBank/DDBJ databases">
        <title>An alternative strategy for trypanosome survival in the mammalian bloodstream revealed through genome and transcriptome analysis of the ubiquitous bovine parasite Trypanosoma (Megatrypanum) theileri.</title>
        <authorList>
            <person name="Kelly S."/>
            <person name="Ivens A."/>
            <person name="Mott A."/>
            <person name="O'Neill E."/>
            <person name="Emms D."/>
            <person name="Macleod O."/>
            <person name="Voorheis P."/>
            <person name="Matthews J."/>
            <person name="Matthews K."/>
            <person name="Carrington M."/>
        </authorList>
    </citation>
    <scope>NUCLEOTIDE SEQUENCE [LARGE SCALE GENOMIC DNA]</scope>
    <source>
        <strain evidence="2">Edinburgh</strain>
    </source>
</reference>
<gene>
    <name evidence="2" type="ORF">TM35_000461590</name>
</gene>
<comment type="caution">
    <text evidence="2">The sequence shown here is derived from an EMBL/GenBank/DDBJ whole genome shotgun (WGS) entry which is preliminary data.</text>
</comment>
<proteinExistence type="predicted"/>
<name>A0A1X0NJQ7_9TRYP</name>
<dbReference type="GO" id="GO:0005739">
    <property type="term" value="C:mitochondrion"/>
    <property type="evidence" value="ECO:0007669"/>
    <property type="project" value="TreeGrafter"/>
</dbReference>
<dbReference type="AlphaFoldDB" id="A0A1X0NJQ7"/>
<dbReference type="EMBL" id="NBCO01000046">
    <property type="protein sequence ID" value="ORC84340.1"/>
    <property type="molecule type" value="Genomic_DNA"/>
</dbReference>